<keyword evidence="1" id="KW-0472">Membrane</keyword>
<feature type="transmembrane region" description="Helical" evidence="1">
    <location>
        <begin position="6"/>
        <end position="28"/>
    </location>
</feature>
<name>A0AAN7JIM5_9MYRT</name>
<keyword evidence="1" id="KW-0812">Transmembrane</keyword>
<reference evidence="2 3" key="1">
    <citation type="journal article" date="2023" name="Hortic Res">
        <title>Pangenome of water caltrop reveals structural variations and asymmetric subgenome divergence after allopolyploidization.</title>
        <authorList>
            <person name="Zhang X."/>
            <person name="Chen Y."/>
            <person name="Wang L."/>
            <person name="Yuan Y."/>
            <person name="Fang M."/>
            <person name="Shi L."/>
            <person name="Lu R."/>
            <person name="Comes H.P."/>
            <person name="Ma Y."/>
            <person name="Chen Y."/>
            <person name="Huang G."/>
            <person name="Zhou Y."/>
            <person name="Zheng Z."/>
            <person name="Qiu Y."/>
        </authorList>
    </citation>
    <scope>NUCLEOTIDE SEQUENCE [LARGE SCALE GENOMIC DNA]</scope>
    <source>
        <tissue evidence="2">Roots</tissue>
    </source>
</reference>
<proteinExistence type="predicted"/>
<sequence length="113" mass="13049">MMGSNIYFLLHFIINTPLIVKLMVICIIQQKKKREEEEEGSSMILEKTKKFDLTCLPADVTYMWCKRFPTRYPIWMHSRRPGTHGFPSGAGQERSCEASAVLGWWDGDGNHGR</sequence>
<dbReference type="EMBL" id="JAXIOK010000021">
    <property type="protein sequence ID" value="KAK4745764.1"/>
    <property type="molecule type" value="Genomic_DNA"/>
</dbReference>
<dbReference type="AlphaFoldDB" id="A0AAN7JIM5"/>
<keyword evidence="3" id="KW-1185">Reference proteome</keyword>
<protein>
    <submittedName>
        <fullName evidence="2">Uncharacterized protein</fullName>
    </submittedName>
</protein>
<dbReference type="Proteomes" id="UP001345219">
    <property type="component" value="Chromosome 10"/>
</dbReference>
<keyword evidence="1" id="KW-1133">Transmembrane helix</keyword>
<accession>A0AAN7JIM5</accession>
<organism evidence="2 3">
    <name type="scientific">Trapa incisa</name>
    <dbReference type="NCBI Taxonomy" id="236973"/>
    <lineage>
        <taxon>Eukaryota</taxon>
        <taxon>Viridiplantae</taxon>
        <taxon>Streptophyta</taxon>
        <taxon>Embryophyta</taxon>
        <taxon>Tracheophyta</taxon>
        <taxon>Spermatophyta</taxon>
        <taxon>Magnoliopsida</taxon>
        <taxon>eudicotyledons</taxon>
        <taxon>Gunneridae</taxon>
        <taxon>Pentapetalae</taxon>
        <taxon>rosids</taxon>
        <taxon>malvids</taxon>
        <taxon>Myrtales</taxon>
        <taxon>Lythraceae</taxon>
        <taxon>Trapa</taxon>
    </lineage>
</organism>
<evidence type="ECO:0000313" key="2">
    <source>
        <dbReference type="EMBL" id="KAK4745764.1"/>
    </source>
</evidence>
<evidence type="ECO:0000313" key="3">
    <source>
        <dbReference type="Proteomes" id="UP001345219"/>
    </source>
</evidence>
<evidence type="ECO:0000256" key="1">
    <source>
        <dbReference type="SAM" id="Phobius"/>
    </source>
</evidence>
<comment type="caution">
    <text evidence="2">The sequence shown here is derived from an EMBL/GenBank/DDBJ whole genome shotgun (WGS) entry which is preliminary data.</text>
</comment>
<gene>
    <name evidence="2" type="ORF">SAY87_012076</name>
</gene>